<comment type="caution">
    <text evidence="2">The sequence shown here is derived from an EMBL/GenBank/DDBJ whole genome shotgun (WGS) entry which is preliminary data.</text>
</comment>
<evidence type="ECO:0000313" key="2">
    <source>
        <dbReference type="EMBL" id="GAA6270540.1"/>
    </source>
</evidence>
<dbReference type="PANTHER" id="PTHR46124">
    <property type="entry name" value="D-AMINOACYL-TRNA DEACYLASE"/>
    <property type="match status" value="1"/>
</dbReference>
<dbReference type="CDD" id="cd01310">
    <property type="entry name" value="TatD_DNAse"/>
    <property type="match status" value="1"/>
</dbReference>
<name>A0ABQ0B2N8_9FIRM</name>
<protein>
    <submittedName>
        <fullName evidence="2">TatD family hydrolase</fullName>
    </submittedName>
</protein>
<dbReference type="Gene3D" id="3.20.20.140">
    <property type="entry name" value="Metal-dependent hydrolases"/>
    <property type="match status" value="1"/>
</dbReference>
<reference evidence="2 3" key="1">
    <citation type="submission" date="2024-04" db="EMBL/GenBank/DDBJ databases">
        <title>Defined microbial consortia suppress multidrug-resistant proinflammatory Enterobacteriaceae via ecological control.</title>
        <authorList>
            <person name="Furuichi M."/>
            <person name="Kawaguchi T."/>
            <person name="Pust M."/>
            <person name="Yasuma K."/>
            <person name="Plichta D."/>
            <person name="Hasegawa N."/>
            <person name="Ohya T."/>
            <person name="Bhattarai S."/>
            <person name="Sasajima S."/>
            <person name="Aoto Y."/>
            <person name="Tuganbaev T."/>
            <person name="Yaginuma M."/>
            <person name="Ueda M."/>
            <person name="Okahashi N."/>
            <person name="Amafuji K."/>
            <person name="Kiridooshi Y."/>
            <person name="Sugita K."/>
            <person name="Strazar M."/>
            <person name="Skelly A."/>
            <person name="Suda W."/>
            <person name="Hattori M."/>
            <person name="Nakamoto N."/>
            <person name="Caballero S."/>
            <person name="Norman J."/>
            <person name="Olle B."/>
            <person name="Tanoue T."/>
            <person name="Arita M."/>
            <person name="Bucci V."/>
            <person name="Atarashi K."/>
            <person name="Xavier R."/>
            <person name="Honda K."/>
        </authorList>
    </citation>
    <scope>NUCLEOTIDE SEQUENCE [LARGE SCALE GENOMIC DNA]</scope>
    <source>
        <strain evidence="3">f13</strain>
    </source>
</reference>
<keyword evidence="3" id="KW-1185">Reference proteome</keyword>
<dbReference type="GO" id="GO:0016787">
    <property type="term" value="F:hydrolase activity"/>
    <property type="evidence" value="ECO:0007669"/>
    <property type="project" value="UniProtKB-KW"/>
</dbReference>
<dbReference type="PANTHER" id="PTHR46124:SF2">
    <property type="entry name" value="D-AMINOACYL-TRNA DEACYLASE"/>
    <property type="match status" value="1"/>
</dbReference>
<gene>
    <name evidence="2" type="ORF">F130042H8_36000</name>
</gene>
<dbReference type="RefSeq" id="WP_176255267.1">
    <property type="nucleotide sequence ID" value="NZ_BAABXL010000001.1"/>
</dbReference>
<proteinExistence type="predicted"/>
<accession>A0ABQ0B2N8</accession>
<organism evidence="2 3">
    <name type="scientific">Enterocloster alcoholdehydrogenati</name>
    <dbReference type="NCBI Taxonomy" id="2547410"/>
    <lineage>
        <taxon>Bacteria</taxon>
        <taxon>Bacillati</taxon>
        <taxon>Bacillota</taxon>
        <taxon>Clostridia</taxon>
        <taxon>Lachnospirales</taxon>
        <taxon>Lachnospiraceae</taxon>
        <taxon>Enterocloster</taxon>
    </lineage>
</organism>
<dbReference type="PIRSF" id="PIRSF005902">
    <property type="entry name" value="DNase_TatD"/>
    <property type="match status" value="1"/>
</dbReference>
<dbReference type="NCBIfam" id="TIGR00010">
    <property type="entry name" value="YchF/TatD family DNA exonuclease"/>
    <property type="match status" value="1"/>
</dbReference>
<dbReference type="InterPro" id="IPR015991">
    <property type="entry name" value="TatD/YcfH-like"/>
</dbReference>
<dbReference type="Proteomes" id="UP001600894">
    <property type="component" value="Unassembled WGS sequence"/>
</dbReference>
<evidence type="ECO:0000256" key="1">
    <source>
        <dbReference type="ARBA" id="ARBA00022723"/>
    </source>
</evidence>
<dbReference type="Pfam" id="PF01026">
    <property type="entry name" value="TatD_DNase"/>
    <property type="match status" value="1"/>
</dbReference>
<evidence type="ECO:0000313" key="3">
    <source>
        <dbReference type="Proteomes" id="UP001600894"/>
    </source>
</evidence>
<dbReference type="InterPro" id="IPR032466">
    <property type="entry name" value="Metal_Hydrolase"/>
</dbReference>
<sequence length="257" mass="29020">MIFDTHAHYDDEAFDGDREELLGSLQNQGIRAVTNVAASLKSCETTLALAENYDFIYGAIGVHPSETAELDENGMERLEHWCGCKKIRAVGEIGLDYYWEEPDHEIQKKWFVRQLDLARRSRLPVIIHSRDAARDTLDIMKAEGAGEIGGVIHCFSYTKEMAREYLNMGFYLGIGGVLTFKNGRKLVEVAEYAPLSSIVLETDCPYLAPAPYRGKRNSSLNLGIVAQRLAEIKGTDRESVERITWENAVKLYRLQNL</sequence>
<dbReference type="InterPro" id="IPR001130">
    <property type="entry name" value="TatD-like"/>
</dbReference>
<keyword evidence="2" id="KW-0378">Hydrolase</keyword>
<keyword evidence="1" id="KW-0479">Metal-binding</keyword>
<dbReference type="SUPFAM" id="SSF51556">
    <property type="entry name" value="Metallo-dependent hydrolases"/>
    <property type="match status" value="1"/>
</dbReference>
<dbReference type="EMBL" id="BAABXL010000001">
    <property type="protein sequence ID" value="GAA6270540.1"/>
    <property type="molecule type" value="Genomic_DNA"/>
</dbReference>